<dbReference type="RefSeq" id="WP_334316151.1">
    <property type="nucleotide sequence ID" value="NZ_CP065938.1"/>
</dbReference>
<sequence length="305" mass="35115">MYTPSKDHIFIVARTLLMQVAIFIALIASMWGFQKLYALTDQTVFPECYQVSYSPEMTEEEKGVQLLDALVNRMRYELDSTYGWSANDIIFNKWVMDNRAYRQFGTYVATKMLLDNYSTVIAKLGSSDRENENLYKARLNQFAFAPQRWGIFFIPSAEQAYKKGLNSIKKYQTDLLNKKAVYNARTDDIYEAFNVILGETVFGYALGLLQNSQNLSFYELDNKIYEVQGVILVVRDYLNALYTLYPEIAAKGNAENFAQAMSLLDKICTYDPLYITSTVNSGELIVSYLLFARNRISDIRDSIRI</sequence>
<dbReference type="InterPro" id="IPR016936">
    <property type="entry name" value="UCP029693"/>
</dbReference>
<keyword evidence="1" id="KW-1133">Transmembrane helix</keyword>
<dbReference type="EMBL" id="CP065938">
    <property type="protein sequence ID" value="UWX06539.1"/>
    <property type="molecule type" value="Genomic_DNA"/>
</dbReference>
<reference evidence="2" key="1">
    <citation type="submission" date="2020-12" db="EMBL/GenBank/DDBJ databases">
        <title>Taurinivorans muris gen. nov., sp. nov., fundamental and realized metabolic niche of a ubiquitous sulfidogenic bacterium in the murine intestine.</title>
        <authorList>
            <person name="Ye H."/>
            <person name="Hanson B.T."/>
            <person name="Loy A."/>
        </authorList>
    </citation>
    <scope>NUCLEOTIDE SEQUENCE</scope>
    <source>
        <strain evidence="2">LT0009</strain>
    </source>
</reference>
<gene>
    <name evidence="2" type="ORF">JBF11_04325</name>
</gene>
<evidence type="ECO:0000313" key="2">
    <source>
        <dbReference type="EMBL" id="UWX06539.1"/>
    </source>
</evidence>
<accession>A0ABY5Y2W5</accession>
<dbReference type="Proteomes" id="UP001058120">
    <property type="component" value="Chromosome"/>
</dbReference>
<feature type="transmembrane region" description="Helical" evidence="1">
    <location>
        <begin position="12"/>
        <end position="33"/>
    </location>
</feature>
<evidence type="ECO:0000256" key="1">
    <source>
        <dbReference type="SAM" id="Phobius"/>
    </source>
</evidence>
<name>A0ABY5Y2W5_9BACT</name>
<organism evidence="2 3">
    <name type="scientific">Taurinivorans muris</name>
    <dbReference type="NCBI Taxonomy" id="2787751"/>
    <lineage>
        <taxon>Bacteria</taxon>
        <taxon>Pseudomonadati</taxon>
        <taxon>Thermodesulfobacteriota</taxon>
        <taxon>Desulfovibrionia</taxon>
        <taxon>Desulfovibrionales</taxon>
        <taxon>Desulfovibrionaceae</taxon>
        <taxon>Taurinivorans</taxon>
    </lineage>
</organism>
<proteinExistence type="predicted"/>
<protein>
    <submittedName>
        <fullName evidence="2">DUF2333 family protein</fullName>
    </submittedName>
</protein>
<evidence type="ECO:0000313" key="3">
    <source>
        <dbReference type="Proteomes" id="UP001058120"/>
    </source>
</evidence>
<keyword evidence="3" id="KW-1185">Reference proteome</keyword>
<dbReference type="Pfam" id="PF10095">
    <property type="entry name" value="DUF2333"/>
    <property type="match status" value="1"/>
</dbReference>
<keyword evidence="1" id="KW-0472">Membrane</keyword>
<keyword evidence="1" id="KW-0812">Transmembrane</keyword>